<accession>A0ACB8BDN6</accession>
<organism evidence="1 2">
    <name type="scientific">Leucogyrophana mollusca</name>
    <dbReference type="NCBI Taxonomy" id="85980"/>
    <lineage>
        <taxon>Eukaryota</taxon>
        <taxon>Fungi</taxon>
        <taxon>Dikarya</taxon>
        <taxon>Basidiomycota</taxon>
        <taxon>Agaricomycotina</taxon>
        <taxon>Agaricomycetes</taxon>
        <taxon>Agaricomycetidae</taxon>
        <taxon>Boletales</taxon>
        <taxon>Boletales incertae sedis</taxon>
        <taxon>Leucogyrophana</taxon>
    </lineage>
</organism>
<name>A0ACB8BDN6_9AGAM</name>
<sequence length="332" mass="36498">MVAYSIASFYGPMYWGFVASTSLAGTTIMQGYQYYSRNADRRTLHIVVGTVLILDLATTLLMACTINHYFLQDWGQYETFAYITLSWCLENGVTAAVTCITQLLFASRIYLVTRQYAIFSPYDRIIVGAIVLSALGSFAAGMVKAVFVGTTSVTHVSSVPMQIALCSEEGLAVVSDILTTCTLCSILASARGSVKKTRSRLRNLFFFILNRGILVTIVQIGMLVAYLSARSYLYWMPFHLTKSKLYTNTMLAMLNSRGGDETWSNVRTLQIRPSLLASAILNRSRDVHKDPEANKGSTAAMNEEPTARRASGSSPVLSKESRTGSKPPSPHP</sequence>
<gene>
    <name evidence="1" type="ORF">BV22DRAFT_549396</name>
</gene>
<dbReference type="Proteomes" id="UP000790709">
    <property type="component" value="Unassembled WGS sequence"/>
</dbReference>
<keyword evidence="2" id="KW-1185">Reference proteome</keyword>
<dbReference type="EMBL" id="MU266438">
    <property type="protein sequence ID" value="KAH7923940.1"/>
    <property type="molecule type" value="Genomic_DNA"/>
</dbReference>
<comment type="caution">
    <text evidence="1">The sequence shown here is derived from an EMBL/GenBank/DDBJ whole genome shotgun (WGS) entry which is preliminary data.</text>
</comment>
<proteinExistence type="predicted"/>
<protein>
    <submittedName>
        <fullName evidence="1">Uncharacterized protein</fullName>
    </submittedName>
</protein>
<evidence type="ECO:0000313" key="2">
    <source>
        <dbReference type="Proteomes" id="UP000790709"/>
    </source>
</evidence>
<evidence type="ECO:0000313" key="1">
    <source>
        <dbReference type="EMBL" id="KAH7923940.1"/>
    </source>
</evidence>
<reference evidence="1" key="1">
    <citation type="journal article" date="2021" name="New Phytol.">
        <title>Evolutionary innovations through gain and loss of genes in the ectomycorrhizal Boletales.</title>
        <authorList>
            <person name="Wu G."/>
            <person name="Miyauchi S."/>
            <person name="Morin E."/>
            <person name="Kuo A."/>
            <person name="Drula E."/>
            <person name="Varga T."/>
            <person name="Kohler A."/>
            <person name="Feng B."/>
            <person name="Cao Y."/>
            <person name="Lipzen A."/>
            <person name="Daum C."/>
            <person name="Hundley H."/>
            <person name="Pangilinan J."/>
            <person name="Johnson J."/>
            <person name="Barry K."/>
            <person name="LaButti K."/>
            <person name="Ng V."/>
            <person name="Ahrendt S."/>
            <person name="Min B."/>
            <person name="Choi I.G."/>
            <person name="Park H."/>
            <person name="Plett J.M."/>
            <person name="Magnuson J."/>
            <person name="Spatafora J.W."/>
            <person name="Nagy L.G."/>
            <person name="Henrissat B."/>
            <person name="Grigoriev I.V."/>
            <person name="Yang Z.L."/>
            <person name="Xu J."/>
            <person name="Martin F.M."/>
        </authorList>
    </citation>
    <scope>NUCLEOTIDE SEQUENCE</scope>
    <source>
        <strain evidence="1">KUC20120723A-06</strain>
    </source>
</reference>